<evidence type="ECO:0000259" key="4">
    <source>
        <dbReference type="PROSITE" id="PS50825"/>
    </source>
</evidence>
<dbReference type="PANTHER" id="PTHR38787:SF3">
    <property type="entry name" value="REGULATORY P DOMAIN-CONTAINING PROTEIN"/>
    <property type="match status" value="1"/>
</dbReference>
<feature type="domain" description="HYR" evidence="4">
    <location>
        <begin position="471"/>
        <end position="556"/>
    </location>
</feature>
<dbReference type="InterPro" id="IPR003410">
    <property type="entry name" value="HYR_dom"/>
</dbReference>
<feature type="chain" id="PRO_5047343823" evidence="3">
    <location>
        <begin position="19"/>
        <end position="640"/>
    </location>
</feature>
<feature type="signal peptide" evidence="3">
    <location>
        <begin position="1"/>
        <end position="18"/>
    </location>
</feature>
<keyword evidence="6" id="KW-1185">Reference proteome</keyword>
<proteinExistence type="predicted"/>
<sequence length="640" mass="70036">MKKLILPFLLITITVTLAQTPCNGGSAGTFPCNGYDLQSRVTLNDMNAGGGNDSWGWTDPDNGNEYALMALNNGTAFIDITDPINPIYLGKLPTHTSNSSWRDVKVYNNHAFVVSEASGHGMQVFDLTRLRNVTSPPQTFTEDAHFNGFGSAHNIVINEDTGYAYPVGANRSVFPFGGPIFINIQDPLNPVSEGGYGMDSYSHDAQIVTYCGPDLDYVGREILIGSNEDEIVIADITDKSNPQSISSISYSNVGYTHQGWFTEDQRFFILGDELDEQDFGFNTRTVIFDFEDLDNPQFSFNYTGPTSAIDHNGYVKGTKYYMANYRAGLRVIDVSDIANSNMSEEGFFDTYPENNNASFSGAWNVYPYFESGNIVISDINRGLFIVKASNGDTTAPMANCNDFTVELGIDGTATITPNDIDNNSTDDSGSVNFILCETTFNCNDIGSRTVDLEVYDAFGNRDICTSTLTIVDNLDPVLDCPSFVNAAYDNGQNFYTVPSYENDGVVTITDNCLSIDVSQTPTVNSQLTEGDYTVQFSATDGSGNTSNCSFTLRVRPILGTDDVTFENGLSIYPNPSSEVVTIKSASEAISNITISDVTGKILFSENNLDVFEKTIDIITYSKGLYFLNINKKASKKIIKK</sequence>
<organism evidence="5 6">
    <name type="scientific">Jejudonia soesokkakensis</name>
    <dbReference type="NCBI Taxonomy" id="1323432"/>
    <lineage>
        <taxon>Bacteria</taxon>
        <taxon>Pseudomonadati</taxon>
        <taxon>Bacteroidota</taxon>
        <taxon>Flavobacteriia</taxon>
        <taxon>Flavobacteriales</taxon>
        <taxon>Flavobacteriaceae</taxon>
        <taxon>Jejudonia</taxon>
    </lineage>
</organism>
<name>A0ABW2MU93_9FLAO</name>
<dbReference type="PROSITE" id="PS50825">
    <property type="entry name" value="HYR"/>
    <property type="match status" value="1"/>
</dbReference>
<protein>
    <submittedName>
        <fullName evidence="5">Choice-of-anchor B family protein</fullName>
    </submittedName>
</protein>
<reference evidence="6" key="1">
    <citation type="journal article" date="2019" name="Int. J. Syst. Evol. Microbiol.">
        <title>The Global Catalogue of Microorganisms (GCM) 10K type strain sequencing project: providing services to taxonomists for standard genome sequencing and annotation.</title>
        <authorList>
            <consortium name="The Broad Institute Genomics Platform"/>
            <consortium name="The Broad Institute Genome Sequencing Center for Infectious Disease"/>
            <person name="Wu L."/>
            <person name="Ma J."/>
        </authorList>
    </citation>
    <scope>NUCLEOTIDE SEQUENCE [LARGE SCALE GENOMIC DNA]</scope>
    <source>
        <strain evidence="6">CGMCC 1.16306</strain>
    </source>
</reference>
<dbReference type="NCBIfam" id="TIGR04312">
    <property type="entry name" value="choice_anch_B"/>
    <property type="match status" value="1"/>
</dbReference>
<evidence type="ECO:0000313" key="6">
    <source>
        <dbReference type="Proteomes" id="UP001596415"/>
    </source>
</evidence>
<evidence type="ECO:0000256" key="2">
    <source>
        <dbReference type="ARBA" id="ARBA00022737"/>
    </source>
</evidence>
<keyword evidence="1 3" id="KW-0732">Signal</keyword>
<evidence type="ECO:0000256" key="1">
    <source>
        <dbReference type="ARBA" id="ARBA00022729"/>
    </source>
</evidence>
<dbReference type="InterPro" id="IPR027589">
    <property type="entry name" value="Choice_anch_B"/>
</dbReference>
<dbReference type="InterPro" id="IPR026444">
    <property type="entry name" value="Secre_tail"/>
</dbReference>
<dbReference type="Proteomes" id="UP001596415">
    <property type="component" value="Unassembled WGS sequence"/>
</dbReference>
<dbReference type="NCBIfam" id="TIGR04183">
    <property type="entry name" value="Por_Secre_tail"/>
    <property type="match status" value="1"/>
</dbReference>
<dbReference type="PANTHER" id="PTHR38787">
    <property type="entry name" value="REGULATORY P DOMAIN-CONTAINING PROTEIN"/>
    <property type="match status" value="1"/>
</dbReference>
<dbReference type="Pfam" id="PF18962">
    <property type="entry name" value="Por_Secre_tail"/>
    <property type="match status" value="1"/>
</dbReference>
<accession>A0ABW2MU93</accession>
<dbReference type="EMBL" id="JBHTBN010000001">
    <property type="protein sequence ID" value="MFC7356346.1"/>
    <property type="molecule type" value="Genomic_DNA"/>
</dbReference>
<dbReference type="RefSeq" id="WP_380215996.1">
    <property type="nucleotide sequence ID" value="NZ_JBHTBN010000001.1"/>
</dbReference>
<comment type="caution">
    <text evidence="5">The sequence shown here is derived from an EMBL/GenBank/DDBJ whole genome shotgun (WGS) entry which is preliminary data.</text>
</comment>
<dbReference type="Pfam" id="PF02494">
    <property type="entry name" value="HYR"/>
    <property type="match status" value="1"/>
</dbReference>
<evidence type="ECO:0000313" key="5">
    <source>
        <dbReference type="EMBL" id="MFC7356346.1"/>
    </source>
</evidence>
<gene>
    <name evidence="5" type="ORF">ACFQO1_01495</name>
</gene>
<evidence type="ECO:0000256" key="3">
    <source>
        <dbReference type="SAM" id="SignalP"/>
    </source>
</evidence>
<keyword evidence="2" id="KW-0677">Repeat</keyword>